<evidence type="ECO:0000256" key="1">
    <source>
        <dbReference type="ARBA" id="ARBA00004123"/>
    </source>
</evidence>
<proteinExistence type="inferred from homology"/>
<keyword evidence="3" id="KW-0832">Ubl conjugation</keyword>
<feature type="compositionally biased region" description="Low complexity" evidence="6">
    <location>
        <begin position="28"/>
        <end position="45"/>
    </location>
</feature>
<organism evidence="7 8">
    <name type="scientific">Nyssa sinensis</name>
    <dbReference type="NCBI Taxonomy" id="561372"/>
    <lineage>
        <taxon>Eukaryota</taxon>
        <taxon>Viridiplantae</taxon>
        <taxon>Streptophyta</taxon>
        <taxon>Embryophyta</taxon>
        <taxon>Tracheophyta</taxon>
        <taxon>Spermatophyta</taxon>
        <taxon>Magnoliopsida</taxon>
        <taxon>eudicotyledons</taxon>
        <taxon>Gunneridae</taxon>
        <taxon>Pentapetalae</taxon>
        <taxon>asterids</taxon>
        <taxon>Cornales</taxon>
        <taxon>Nyssaceae</taxon>
        <taxon>Nyssa</taxon>
    </lineage>
</organism>
<dbReference type="GO" id="GO:0007129">
    <property type="term" value="P:homologous chromosome pairing at meiosis"/>
    <property type="evidence" value="ECO:0007669"/>
    <property type="project" value="TreeGrafter"/>
</dbReference>
<gene>
    <name evidence="7" type="ORF">F0562_019717</name>
</gene>
<name>A0A5J5BPD2_9ASTE</name>
<evidence type="ECO:0000313" key="7">
    <source>
        <dbReference type="EMBL" id="KAA8544885.1"/>
    </source>
</evidence>
<feature type="region of interest" description="Disordered" evidence="6">
    <location>
        <begin position="1"/>
        <end position="47"/>
    </location>
</feature>
<comment type="similarity">
    <text evidence="5">Belongs to the Fanconi anemia protein FANCD2 family.</text>
</comment>
<evidence type="ECO:0008006" key="9">
    <source>
        <dbReference type="Google" id="ProtNLM"/>
    </source>
</evidence>
<evidence type="ECO:0000256" key="4">
    <source>
        <dbReference type="ARBA" id="ARBA00023242"/>
    </source>
</evidence>
<evidence type="ECO:0000256" key="5">
    <source>
        <dbReference type="ARBA" id="ARBA00093456"/>
    </source>
</evidence>
<protein>
    <recommendedName>
        <fullName evidence="9">Fanconi anemia group D2 protein homolog</fullName>
    </recommendedName>
</protein>
<dbReference type="Pfam" id="PF14631">
    <property type="entry name" value="FancD2"/>
    <property type="match status" value="2"/>
</dbReference>
<comment type="subcellular location">
    <subcellularLocation>
        <location evidence="1">Nucleus</location>
    </subcellularLocation>
</comment>
<feature type="compositionally biased region" description="Basic residues" evidence="6">
    <location>
        <begin position="881"/>
        <end position="890"/>
    </location>
</feature>
<dbReference type="GO" id="GO:1990918">
    <property type="term" value="P:double-strand break repair involved in meiotic recombination"/>
    <property type="evidence" value="ECO:0007669"/>
    <property type="project" value="TreeGrafter"/>
</dbReference>
<dbReference type="PANTHER" id="PTHR32086:SF0">
    <property type="entry name" value="FANCONI ANEMIA GROUP D2 PROTEIN"/>
    <property type="match status" value="1"/>
</dbReference>
<dbReference type="GO" id="GO:0005634">
    <property type="term" value="C:nucleus"/>
    <property type="evidence" value="ECO:0007669"/>
    <property type="project" value="UniProtKB-SubCell"/>
</dbReference>
<feature type="region of interest" description="Disordered" evidence="6">
    <location>
        <begin position="867"/>
        <end position="896"/>
    </location>
</feature>
<dbReference type="GO" id="GO:0036297">
    <property type="term" value="P:interstrand cross-link repair"/>
    <property type="evidence" value="ECO:0007669"/>
    <property type="project" value="TreeGrafter"/>
</dbReference>
<evidence type="ECO:0000256" key="3">
    <source>
        <dbReference type="ARBA" id="ARBA00022843"/>
    </source>
</evidence>
<evidence type="ECO:0000256" key="6">
    <source>
        <dbReference type="SAM" id="MobiDB-lite"/>
    </source>
</evidence>
<keyword evidence="4" id="KW-0539">Nucleus</keyword>
<dbReference type="EMBL" id="CM018033">
    <property type="protein sequence ID" value="KAA8544885.1"/>
    <property type="molecule type" value="Genomic_DNA"/>
</dbReference>
<evidence type="ECO:0000256" key="2">
    <source>
        <dbReference type="ARBA" id="ARBA00022499"/>
    </source>
</evidence>
<dbReference type="PANTHER" id="PTHR32086">
    <property type="entry name" value="FANCONI ANEMIA GROUP D2 PROTEIN"/>
    <property type="match status" value="1"/>
</dbReference>
<dbReference type="OrthoDB" id="27031at2759"/>
<reference evidence="7 8" key="1">
    <citation type="submission" date="2019-09" db="EMBL/GenBank/DDBJ databases">
        <title>A chromosome-level genome assembly of the Chinese tupelo Nyssa sinensis.</title>
        <authorList>
            <person name="Yang X."/>
            <person name="Kang M."/>
            <person name="Yang Y."/>
            <person name="Xiong H."/>
            <person name="Wang M."/>
            <person name="Zhang Z."/>
            <person name="Wang Z."/>
            <person name="Wu H."/>
            <person name="Ma T."/>
            <person name="Liu J."/>
            <person name="Xi Z."/>
        </authorList>
    </citation>
    <scope>NUCLEOTIDE SEQUENCE [LARGE SCALE GENOMIC DNA]</scope>
    <source>
        <strain evidence="7">J267</strain>
        <tissue evidence="7">Leaf</tissue>
    </source>
</reference>
<sequence>MVFLHHQGPSRKRPSSFVPPFAPPPKIPKSTTKTTAATKCGDTTTNQKGQTDVVASATAPQTLNSIDKMMSMLADAGCTLINPSGPPCLPSDPHKLRHHLHRLFSSDSSIRSDFLAGFSSYINSSHNLRRVLISSHRDGSGSVRSESLARVLLLVPSIQSDLQNMLIEKLPEYFDLDIDGSSSSSLDDDVARLILNQFRWLDFLVDSQAFTEKLLQVLSICPLHLKKEIIGSLPEIIGDQNNKTLVDSLEQMLQEDSAILVPVLDSFSNLNLDDLLYEQVITIALSCIRTIDAEHMPYLLRFLLLAVTPSNAQRIISQIREQLKFIGVNTRMVQPSKLKGKSVVDNAEASILDAFRSSLRFKNILCQEILKELKCLEKARDHKVIDIWLLILIYINGESLQKSVEKIFKKKIIDGCIQEDLFDQCIRGDKQFVQDYFSSFLSLSGCLLACKGQKTTKFGVHMYMSLFEEFVDTYSRQEVLGALVTHVGSGVSFEVSSALDTMVLLASKYSLELISLSSHINGILDYLEGFNVENLHKVYEVFSLLALTVRSSAESFGSSIANELLMIVRKQISNPDLKYKKMGLIGTLKIVSCLGHANNTACLSSSQKSDYEEALELLKTALDSSKQLPLPLILFYDELTAILDCKTLHPAIMEWIGKHVGEFESMFLSDLECGQLLAKDSYWGLEGELWMNLDGDISPICVNILPLVSSSLQSASPLQILPAKFLLLSAIERLANQGSLGGIDALLGCPIHLPSSKIYSESAWQTLTMQQKQIVCLSLYYAVNWIRELLNAFCTQIAGRFDCITQATKDEITGKLLKRLRNLVFLESLLNNSLKQYPLSLPELYPHAEHSASSFLSQPGYARIIERKSEDMKTNDSASPNKKRKNRKISKAATSSVVNGKLRQPTIVDVLRKAGAITSQELLNEDSSGLSSKGSTSEPLLVGCFSVLALSKNKDSCCPDPAAELPLHLYLLRDLHYKLDYFSPSSKPFSARCFSIPPGFSKMTVIEFLSEIRPLFPSLKKLLNSAVYILKDGAESCQEHWNVESTLAGNPDLCNMVVSKSSVSVSVFKETLYCFGKMLNLPDIQMEKLVLSDLLEAFQPAKILDCFFSCMQLIPSLGNIDYLYCGVYSFLEEVLDIVIAFSLTLASEVLCTLESVVTSVQKFLDKLVEGNGKDIHIGFVQELLPTLHNRLGISAQKILKHNGDSDNLENGWKNKGEILQKILNIYLENSDSTSDVLDELARSVLPKVPSDKTMAEDDCRGFPALCSATLVVWYRVMHEKNLAIINKLVKEVVISEKSRAGFQLEIVERILNKLRQSVNVVVSLVNMCRTNDKVSVHAMAVKYGGKFVDSFLKVFDFLQTQFQMHNELIIQLVTELQKATRTIQILCSEAKGSKQTAITSKIPATKRSMERFLFHVKALLHSTSTGCTFWMGNLKHKDLMGQVVCSQAYVDDQNDEIDEDNVETVVDDQHCSVASEEEREP</sequence>
<keyword evidence="8" id="KW-1185">Reference proteome</keyword>
<accession>A0A5J5BPD2</accession>
<dbReference type="GO" id="GO:0000793">
    <property type="term" value="C:condensed chromosome"/>
    <property type="evidence" value="ECO:0007669"/>
    <property type="project" value="TreeGrafter"/>
</dbReference>
<dbReference type="GO" id="GO:0070182">
    <property type="term" value="F:DNA polymerase binding"/>
    <property type="evidence" value="ECO:0007669"/>
    <property type="project" value="TreeGrafter"/>
</dbReference>
<keyword evidence="2" id="KW-1017">Isopeptide bond</keyword>
<evidence type="ECO:0000313" key="8">
    <source>
        <dbReference type="Proteomes" id="UP000325577"/>
    </source>
</evidence>
<dbReference type="GO" id="GO:0031573">
    <property type="term" value="P:mitotic intra-S DNA damage checkpoint signaling"/>
    <property type="evidence" value="ECO:0007669"/>
    <property type="project" value="TreeGrafter"/>
</dbReference>
<dbReference type="Proteomes" id="UP000325577">
    <property type="component" value="Linkage Group LG10"/>
</dbReference>
<dbReference type="InterPro" id="IPR029448">
    <property type="entry name" value="FANCD2"/>
</dbReference>